<keyword evidence="3" id="KW-1185">Reference proteome</keyword>
<sequence>MVINSLFRIIQSNEEGSKNSTTDQLIPSSIGTSLNAGVLIGESQVHRGLTQHPRRTTSNLDRRFSIKKEDQSYARTPNPLSVFKPRFCHDTNTREEITT</sequence>
<dbReference type="AlphaFoldDB" id="A0A328DW88"/>
<dbReference type="Proteomes" id="UP000249390">
    <property type="component" value="Unassembled WGS sequence"/>
</dbReference>
<feature type="region of interest" description="Disordered" evidence="1">
    <location>
        <begin position="45"/>
        <end position="86"/>
    </location>
</feature>
<protein>
    <submittedName>
        <fullName evidence="2">Uncharacterized protein</fullName>
    </submittedName>
</protein>
<name>A0A328DW88_9ASTE</name>
<evidence type="ECO:0000313" key="2">
    <source>
        <dbReference type="EMBL" id="RAL49962.1"/>
    </source>
</evidence>
<accession>A0A328DW88</accession>
<evidence type="ECO:0000256" key="1">
    <source>
        <dbReference type="SAM" id="MobiDB-lite"/>
    </source>
</evidence>
<organism evidence="2 3">
    <name type="scientific">Cuscuta australis</name>
    <dbReference type="NCBI Taxonomy" id="267555"/>
    <lineage>
        <taxon>Eukaryota</taxon>
        <taxon>Viridiplantae</taxon>
        <taxon>Streptophyta</taxon>
        <taxon>Embryophyta</taxon>
        <taxon>Tracheophyta</taxon>
        <taxon>Spermatophyta</taxon>
        <taxon>Magnoliopsida</taxon>
        <taxon>eudicotyledons</taxon>
        <taxon>Gunneridae</taxon>
        <taxon>Pentapetalae</taxon>
        <taxon>asterids</taxon>
        <taxon>lamiids</taxon>
        <taxon>Solanales</taxon>
        <taxon>Convolvulaceae</taxon>
        <taxon>Cuscuteae</taxon>
        <taxon>Cuscuta</taxon>
        <taxon>Cuscuta subgen. Grammica</taxon>
        <taxon>Cuscuta sect. Cleistogrammica</taxon>
    </lineage>
</organism>
<comment type="caution">
    <text evidence="2">The sequence shown here is derived from an EMBL/GenBank/DDBJ whole genome shotgun (WGS) entry which is preliminary data.</text>
</comment>
<reference evidence="2 3" key="1">
    <citation type="submission" date="2018-06" db="EMBL/GenBank/DDBJ databases">
        <title>The Genome of Cuscuta australis (Dodder) Provides Insight into the Evolution of Plant Parasitism.</title>
        <authorList>
            <person name="Liu H."/>
        </authorList>
    </citation>
    <scope>NUCLEOTIDE SEQUENCE [LARGE SCALE GENOMIC DNA]</scope>
    <source>
        <strain evidence="3">cv. Yunnan</strain>
        <tissue evidence="2">Vines</tissue>
    </source>
</reference>
<proteinExistence type="predicted"/>
<gene>
    <name evidence="2" type="ORF">DM860_017463</name>
</gene>
<evidence type="ECO:0000313" key="3">
    <source>
        <dbReference type="Proteomes" id="UP000249390"/>
    </source>
</evidence>
<feature type="compositionally biased region" description="Basic and acidic residues" evidence="1">
    <location>
        <begin position="60"/>
        <end position="72"/>
    </location>
</feature>
<dbReference type="EMBL" id="NQVE01000074">
    <property type="protein sequence ID" value="RAL49962.1"/>
    <property type="molecule type" value="Genomic_DNA"/>
</dbReference>